<name>A0A5C7DTI2_9BACT</name>
<keyword evidence="1" id="KW-0732">Signal</keyword>
<dbReference type="InterPro" id="IPR023346">
    <property type="entry name" value="Lysozyme-like_dom_sf"/>
</dbReference>
<feature type="domain" description="Transglycosylase SLT" evidence="2">
    <location>
        <begin position="28"/>
        <end position="175"/>
    </location>
</feature>
<protein>
    <submittedName>
        <fullName evidence="3">Lytic transglycosylase domain-containing protein</fullName>
    </submittedName>
</protein>
<dbReference type="EMBL" id="VOWB01000085">
    <property type="protein sequence ID" value="TXE78485.1"/>
    <property type="molecule type" value="Genomic_DNA"/>
</dbReference>
<evidence type="ECO:0000313" key="3">
    <source>
        <dbReference type="EMBL" id="TXE78485.1"/>
    </source>
</evidence>
<proteinExistence type="predicted"/>
<comment type="caution">
    <text evidence="3">The sequence shown here is derived from an EMBL/GenBank/DDBJ whole genome shotgun (WGS) entry which is preliminary data.</text>
</comment>
<dbReference type="InterPro" id="IPR008258">
    <property type="entry name" value="Transglycosylase_SLT_dom_1"/>
</dbReference>
<dbReference type="AlphaFoldDB" id="A0A5C7DTI2"/>
<evidence type="ECO:0000313" key="4">
    <source>
        <dbReference type="Proteomes" id="UP000321310"/>
    </source>
</evidence>
<feature type="signal peptide" evidence="1">
    <location>
        <begin position="1"/>
        <end position="18"/>
    </location>
</feature>
<organism evidence="3 4">
    <name type="scientific">Campylobacter peloridis</name>
    <dbReference type="NCBI Taxonomy" id="488546"/>
    <lineage>
        <taxon>Bacteria</taxon>
        <taxon>Pseudomonadati</taxon>
        <taxon>Campylobacterota</taxon>
        <taxon>Epsilonproteobacteria</taxon>
        <taxon>Campylobacterales</taxon>
        <taxon>Campylobacteraceae</taxon>
        <taxon>Campylobacter</taxon>
    </lineage>
</organism>
<feature type="chain" id="PRO_5022879332" evidence="1">
    <location>
        <begin position="19"/>
        <end position="183"/>
    </location>
</feature>
<dbReference type="Gene3D" id="1.10.530.10">
    <property type="match status" value="1"/>
</dbReference>
<evidence type="ECO:0000259" key="2">
    <source>
        <dbReference type="Pfam" id="PF01464"/>
    </source>
</evidence>
<reference evidence="3 4" key="1">
    <citation type="submission" date="2019-07" db="EMBL/GenBank/DDBJ databases">
        <title>Rapid identification of Enteric Bacteria from Whole Genome Sequences (WGS) using Average Nucleotide Identity (ANI).</title>
        <authorList>
            <person name="Lane C."/>
        </authorList>
    </citation>
    <scope>NUCLEOTIDE SEQUENCE [LARGE SCALE GENOMIC DNA]</scope>
    <source>
        <strain evidence="3 4">2016D-0250</strain>
    </source>
</reference>
<gene>
    <name evidence="3" type="ORF">FPD46_07930</name>
</gene>
<dbReference type="SUPFAM" id="SSF53955">
    <property type="entry name" value="Lysozyme-like"/>
    <property type="match status" value="1"/>
</dbReference>
<sequence length="183" mass="21358">MKKILLLLIFFVCSYANFSSKEISEALKMSAIKYNIDKKILYTIAKIESGFNSNIIAFISKKKWIIKGKNIIVKNFKYKNNFLIQVRGDLDSLKKISSILIKNGYKIDVGLMQINSQNFKLDELDFIFEPKYNISKSISVLKNCKEKFKILKDTVECYNKGTNIGKKYNYYNKFVENYIKDFG</sequence>
<dbReference type="Proteomes" id="UP000321310">
    <property type="component" value="Unassembled WGS sequence"/>
</dbReference>
<evidence type="ECO:0000256" key="1">
    <source>
        <dbReference type="SAM" id="SignalP"/>
    </source>
</evidence>
<accession>A0A5C7DTI2</accession>
<dbReference type="RefSeq" id="WP_147576050.1">
    <property type="nucleotide sequence ID" value="NZ_VOWB01000085.1"/>
</dbReference>
<dbReference type="Pfam" id="PF01464">
    <property type="entry name" value="SLT"/>
    <property type="match status" value="1"/>
</dbReference>